<proteinExistence type="inferred from homology"/>
<name>A0A1D8UWX1_9PROT</name>
<dbReference type="Proteomes" id="UP000179145">
    <property type="component" value="Chromosome"/>
</dbReference>
<dbReference type="AlphaFoldDB" id="A0A1D8UWX1"/>
<dbReference type="InterPro" id="IPR029044">
    <property type="entry name" value="Nucleotide-diphossugar_trans"/>
</dbReference>
<reference evidence="5 6" key="1">
    <citation type="journal article" date="2016" name="Microb. Cell Fact.">
        <title>Dissection of exopolysaccharide biosynthesis in Kozakia baliensis.</title>
        <authorList>
            <person name="Brandt J.U."/>
            <person name="Jakob F."/>
            <person name="Behr J."/>
            <person name="Geissler A.J."/>
            <person name="Vogel R.F."/>
        </authorList>
    </citation>
    <scope>NUCLEOTIDE SEQUENCE [LARGE SCALE GENOMIC DNA]</scope>
    <source>
        <strain evidence="5 6">DSM 14400</strain>
    </source>
</reference>
<dbReference type="InterPro" id="IPR001173">
    <property type="entry name" value="Glyco_trans_2-like"/>
</dbReference>
<feature type="domain" description="Glycosyltransferase 2-like" evidence="4">
    <location>
        <begin position="1"/>
        <end position="158"/>
    </location>
</feature>
<dbReference type="SUPFAM" id="SSF53448">
    <property type="entry name" value="Nucleotide-diphospho-sugar transferases"/>
    <property type="match status" value="1"/>
</dbReference>
<evidence type="ECO:0000313" key="5">
    <source>
        <dbReference type="EMBL" id="AOX18140.1"/>
    </source>
</evidence>
<accession>A0A1D8UWX1</accession>
<keyword evidence="2" id="KW-0328">Glycosyltransferase</keyword>
<evidence type="ECO:0000259" key="4">
    <source>
        <dbReference type="Pfam" id="PF00535"/>
    </source>
</evidence>
<keyword evidence="3" id="KW-0808">Transferase</keyword>
<dbReference type="eggNOG" id="COG1215">
    <property type="taxonomic scope" value="Bacteria"/>
</dbReference>
<dbReference type="OrthoDB" id="7296636at2"/>
<dbReference type="PANTHER" id="PTHR43685:SF5">
    <property type="entry name" value="GLYCOSYLTRANSFERASE EPSE-RELATED"/>
    <property type="match status" value="1"/>
</dbReference>
<comment type="similarity">
    <text evidence="1">Belongs to the glycosyltransferase 2 family.</text>
</comment>
<dbReference type="EMBL" id="CP014674">
    <property type="protein sequence ID" value="AOX18140.1"/>
    <property type="molecule type" value="Genomic_DNA"/>
</dbReference>
<evidence type="ECO:0000313" key="6">
    <source>
        <dbReference type="Proteomes" id="UP000179145"/>
    </source>
</evidence>
<dbReference type="STRING" id="153496.A0U89_05155"/>
<dbReference type="InterPro" id="IPR050834">
    <property type="entry name" value="Glycosyltransf_2"/>
</dbReference>
<dbReference type="PANTHER" id="PTHR43685">
    <property type="entry name" value="GLYCOSYLTRANSFERASE"/>
    <property type="match status" value="1"/>
</dbReference>
<sequence>MPVYNSASYLSETLQSIQAQTVQNIRIIIVDDGSTDGTSEILAKAAASDSRIEIVTQANAGIVAALNAGLERCTAPFVARHDADDLSDPERFARQIDYLERHLDCVATSCMARHIDADGKPLGTITRFKDPDAADAWHIPAREPYLMHPFLTMRTEALKAVGGYRAVLGAEDSDLYWRLRSNGKLHNMRDVMGDYRMHAGSVSSQSIAHGRRLALGSQLAALSAQRREKGQPDIAFDNALLVEIKRTEELVDLYRIGCRFAEGEERRWLALALSIKIIELCFYRPFEPTAADIRFMRKALDQGSTIMTPKNAQEVREFLIATATRLLLKPGYQRLALKLGGPKLVPVILARTAFRVALPDSLRTRIKRIIGRSVAA</sequence>
<gene>
    <name evidence="5" type="ORF">A0U89_05155</name>
</gene>
<dbReference type="Pfam" id="PF00535">
    <property type="entry name" value="Glycos_transf_2"/>
    <property type="match status" value="1"/>
</dbReference>
<keyword evidence="6" id="KW-1185">Reference proteome</keyword>
<dbReference type="GO" id="GO:0016757">
    <property type="term" value="F:glycosyltransferase activity"/>
    <property type="evidence" value="ECO:0007669"/>
    <property type="project" value="UniProtKB-KW"/>
</dbReference>
<protein>
    <recommendedName>
        <fullName evidence="4">Glycosyltransferase 2-like domain-containing protein</fullName>
    </recommendedName>
</protein>
<evidence type="ECO:0000256" key="3">
    <source>
        <dbReference type="ARBA" id="ARBA00022679"/>
    </source>
</evidence>
<evidence type="ECO:0000256" key="2">
    <source>
        <dbReference type="ARBA" id="ARBA00022676"/>
    </source>
</evidence>
<organism evidence="5 6">
    <name type="scientific">Kozakia baliensis</name>
    <dbReference type="NCBI Taxonomy" id="153496"/>
    <lineage>
        <taxon>Bacteria</taxon>
        <taxon>Pseudomonadati</taxon>
        <taxon>Pseudomonadota</taxon>
        <taxon>Alphaproteobacteria</taxon>
        <taxon>Acetobacterales</taxon>
        <taxon>Acetobacteraceae</taxon>
        <taxon>Kozakia</taxon>
    </lineage>
</organism>
<dbReference type="KEGG" id="kba:A0U89_05155"/>
<evidence type="ECO:0000256" key="1">
    <source>
        <dbReference type="ARBA" id="ARBA00006739"/>
    </source>
</evidence>
<dbReference type="Gene3D" id="3.90.550.10">
    <property type="entry name" value="Spore Coat Polysaccharide Biosynthesis Protein SpsA, Chain A"/>
    <property type="match status" value="1"/>
</dbReference>